<feature type="compositionally biased region" description="Basic and acidic residues" evidence="1">
    <location>
        <begin position="749"/>
        <end position="759"/>
    </location>
</feature>
<proteinExistence type="predicted"/>
<feature type="compositionally biased region" description="Basic and acidic residues" evidence="1">
    <location>
        <begin position="38"/>
        <end position="54"/>
    </location>
</feature>
<dbReference type="AlphaFoldDB" id="A0ABD3PU94"/>
<feature type="transmembrane region" description="Helical" evidence="2">
    <location>
        <begin position="424"/>
        <end position="443"/>
    </location>
</feature>
<feature type="compositionally biased region" description="Polar residues" evidence="1">
    <location>
        <begin position="760"/>
        <end position="773"/>
    </location>
</feature>
<feature type="transmembrane region" description="Helical" evidence="2">
    <location>
        <begin position="247"/>
        <end position="266"/>
    </location>
</feature>
<feature type="compositionally biased region" description="Polar residues" evidence="1">
    <location>
        <begin position="686"/>
        <end position="700"/>
    </location>
</feature>
<feature type="region of interest" description="Disordered" evidence="1">
    <location>
        <begin position="485"/>
        <end position="606"/>
    </location>
</feature>
<feature type="transmembrane region" description="Helical" evidence="2">
    <location>
        <begin position="122"/>
        <end position="140"/>
    </location>
</feature>
<reference evidence="3 4" key="1">
    <citation type="journal article" date="2020" name="G3 (Bethesda)">
        <title>Improved Reference Genome for Cyclotella cryptica CCMP332, a Model for Cell Wall Morphogenesis, Salinity Adaptation, and Lipid Production in Diatoms (Bacillariophyta).</title>
        <authorList>
            <person name="Roberts W.R."/>
            <person name="Downey K.M."/>
            <person name="Ruck E.C."/>
            <person name="Traller J.C."/>
            <person name="Alverson A.J."/>
        </authorList>
    </citation>
    <scope>NUCLEOTIDE SEQUENCE [LARGE SCALE GENOMIC DNA]</scope>
    <source>
        <strain evidence="3 4">CCMP332</strain>
    </source>
</reference>
<feature type="region of interest" description="Disordered" evidence="1">
    <location>
        <begin position="1"/>
        <end position="74"/>
    </location>
</feature>
<keyword evidence="4" id="KW-1185">Reference proteome</keyword>
<feature type="compositionally biased region" description="Basic and acidic residues" evidence="1">
    <location>
        <begin position="63"/>
        <end position="74"/>
    </location>
</feature>
<evidence type="ECO:0000256" key="1">
    <source>
        <dbReference type="SAM" id="MobiDB-lite"/>
    </source>
</evidence>
<feature type="transmembrane region" description="Helical" evidence="2">
    <location>
        <begin position="314"/>
        <end position="331"/>
    </location>
</feature>
<organism evidence="3 4">
    <name type="scientific">Cyclotella cryptica</name>
    <dbReference type="NCBI Taxonomy" id="29204"/>
    <lineage>
        <taxon>Eukaryota</taxon>
        <taxon>Sar</taxon>
        <taxon>Stramenopiles</taxon>
        <taxon>Ochrophyta</taxon>
        <taxon>Bacillariophyta</taxon>
        <taxon>Coscinodiscophyceae</taxon>
        <taxon>Thalassiosirophycidae</taxon>
        <taxon>Stephanodiscales</taxon>
        <taxon>Stephanodiscaceae</taxon>
        <taxon>Cyclotella</taxon>
    </lineage>
</organism>
<protein>
    <submittedName>
        <fullName evidence="3">Uncharacterized protein</fullName>
    </submittedName>
</protein>
<feature type="transmembrane region" description="Helical" evidence="2">
    <location>
        <begin position="392"/>
        <end position="412"/>
    </location>
</feature>
<keyword evidence="2" id="KW-0812">Transmembrane</keyword>
<keyword evidence="2" id="KW-1133">Transmembrane helix</keyword>
<evidence type="ECO:0000313" key="3">
    <source>
        <dbReference type="EMBL" id="KAL3791276.1"/>
    </source>
</evidence>
<dbReference type="EMBL" id="JABMIG020000116">
    <property type="protein sequence ID" value="KAL3791276.1"/>
    <property type="molecule type" value="Genomic_DNA"/>
</dbReference>
<feature type="compositionally biased region" description="Low complexity" evidence="1">
    <location>
        <begin position="523"/>
        <end position="537"/>
    </location>
</feature>
<comment type="caution">
    <text evidence="3">The sequence shown here is derived from an EMBL/GenBank/DDBJ whole genome shotgun (WGS) entry which is preliminary data.</text>
</comment>
<feature type="transmembrane region" description="Helical" evidence="2">
    <location>
        <begin position="156"/>
        <end position="176"/>
    </location>
</feature>
<sequence>MRIFPTMTSRDPRHETGDEDMNLGNAVEGVFSASQSQTKREAMMDQRRDGDYNHNRNMNLSNEQDKQAQEHDKSKTWFQRMSSTFIGSSFGSRPKDQNRHQKPRIHPYALYPNEDLSPRSSLWLYLSATSLAGLSTLLVMENPIDNNDVQRNKQDTLLLSILSVSFGLAFLVAMCFRHRSLRDWLTRDILPTLHISLEFLMALVLFILWCIELRYVMDPFSGVEYGLTMTKEKWGYLYYEDVWNGNLWVSSWLGGGIASFLVGELIMAPADKRCGVVVRDHKDMVAYTSRLNEAAGAEDVDYIRTYVLDDDGPTYWFLLLVTSCALSAFCIDNRNGLSCEGSLSSTPFCKRSLLGSIVGMLSAIISICALIVHYFNQRGKIDDFRNLLQKRLWMIEVFLSAVSFVLNCINVGYATSPGGPGNEIGNVFVSCWLGVIISTILFLRTEKGWTIRATSTGDEKFHGDEYVNDMMDDADRIIGQYHRERYPCGKDDGEMDNVNPSMPPKTRRVFISKAPSSHRSSRSDSSSSSSDNDSSSSAMSPLNTKCIHRLDTSGERTSGERTSSTYSLPAPPPICLDSSPDDPTASRPSLSNTIPAATTKSAPPPPYNAYGFSYGYHYPMNKSDELSIEEDADDDEESAIEICIEPDDVSSLGISMLSLDRPSTVDPDGYKSEDNYVPSPSMITRKANTSISNKDQSTALPSARRASRQQRLMSDDLPTVEEQSLGTQSKLALDSADSEEVIMNLGNKPKRESFLRSDSEGANSSVGPQTVDASSVSYIGTATI</sequence>
<gene>
    <name evidence="3" type="ORF">HJC23_000893</name>
</gene>
<feature type="region of interest" description="Disordered" evidence="1">
    <location>
        <begin position="663"/>
        <end position="733"/>
    </location>
</feature>
<keyword evidence="2" id="KW-0472">Membrane</keyword>
<feature type="transmembrane region" description="Helical" evidence="2">
    <location>
        <begin position="351"/>
        <end position="372"/>
    </location>
</feature>
<feature type="transmembrane region" description="Helical" evidence="2">
    <location>
        <begin position="197"/>
        <end position="217"/>
    </location>
</feature>
<evidence type="ECO:0000313" key="4">
    <source>
        <dbReference type="Proteomes" id="UP001516023"/>
    </source>
</evidence>
<feature type="compositionally biased region" description="Basic and acidic residues" evidence="1">
    <location>
        <begin position="548"/>
        <end position="559"/>
    </location>
</feature>
<evidence type="ECO:0000256" key="2">
    <source>
        <dbReference type="SAM" id="Phobius"/>
    </source>
</evidence>
<dbReference type="Proteomes" id="UP001516023">
    <property type="component" value="Unassembled WGS sequence"/>
</dbReference>
<feature type="compositionally biased region" description="Polar residues" evidence="1">
    <location>
        <begin position="721"/>
        <end position="730"/>
    </location>
</feature>
<name>A0ABD3PU94_9STRA</name>
<accession>A0ABD3PU94</accession>
<feature type="region of interest" description="Disordered" evidence="1">
    <location>
        <begin position="745"/>
        <end position="773"/>
    </location>
</feature>